<sequence>MLMATCYYFRSISSAGEYTRRVTFKIISFKGWSCNAMVMDDPNKTPTLMWSAGPTVEPPKPSIIARRIRNAASMQAARARETPEGCAARREQNAARMEVLRARETAEQAADRRARNAIAMQAARARESPDQAVARRAQNAARMNVLRAKETPEQHAARKALNAKRMQASRAKDALQETASTVGLSMLMHDDVMRNAVLATHRRPVKKRKDNGDSVIIMDLDKQESQEHVVDLTRSSEGGVLENREGSSKFTFHVN</sequence>
<evidence type="ECO:0000313" key="2">
    <source>
        <dbReference type="RefSeq" id="XP_034235357.1"/>
    </source>
</evidence>
<gene>
    <name evidence="2" type="primary">LOC117641814</name>
</gene>
<dbReference type="InParanoid" id="A0A6P8YMV4"/>
<protein>
    <submittedName>
        <fullName evidence="2">Uncharacterized protein C05D11.13 isoform X1</fullName>
    </submittedName>
</protein>
<dbReference type="Proteomes" id="UP000515158">
    <property type="component" value="Unplaced"/>
</dbReference>
<dbReference type="AlphaFoldDB" id="A0A6P8YMV4"/>
<name>A0A6P8YMV4_THRPL</name>
<dbReference type="KEGG" id="tpal:117641814"/>
<accession>A0A6P8YMV4</accession>
<evidence type="ECO:0000313" key="1">
    <source>
        <dbReference type="Proteomes" id="UP000515158"/>
    </source>
</evidence>
<organism evidence="2">
    <name type="scientific">Thrips palmi</name>
    <name type="common">Melon thrips</name>
    <dbReference type="NCBI Taxonomy" id="161013"/>
    <lineage>
        <taxon>Eukaryota</taxon>
        <taxon>Metazoa</taxon>
        <taxon>Ecdysozoa</taxon>
        <taxon>Arthropoda</taxon>
        <taxon>Hexapoda</taxon>
        <taxon>Insecta</taxon>
        <taxon>Pterygota</taxon>
        <taxon>Neoptera</taxon>
        <taxon>Paraneoptera</taxon>
        <taxon>Thysanoptera</taxon>
        <taxon>Terebrantia</taxon>
        <taxon>Thripoidea</taxon>
        <taxon>Thripidae</taxon>
        <taxon>Thrips</taxon>
    </lineage>
</organism>
<proteinExistence type="predicted"/>
<dbReference type="OrthoDB" id="8195498at2759"/>
<keyword evidence="1" id="KW-1185">Reference proteome</keyword>
<dbReference type="GeneID" id="117641814"/>
<reference evidence="2" key="1">
    <citation type="submission" date="2025-08" db="UniProtKB">
        <authorList>
            <consortium name="RefSeq"/>
        </authorList>
    </citation>
    <scope>IDENTIFICATION</scope>
    <source>
        <tissue evidence="2">Total insect</tissue>
    </source>
</reference>
<dbReference type="RefSeq" id="XP_034235357.1">
    <property type="nucleotide sequence ID" value="XM_034379466.1"/>
</dbReference>